<proteinExistence type="predicted"/>
<evidence type="ECO:0000313" key="2">
    <source>
        <dbReference type="Proteomes" id="UP000242877"/>
    </source>
</evidence>
<dbReference type="Proteomes" id="UP000242877">
    <property type="component" value="Unassembled WGS sequence"/>
</dbReference>
<organism evidence="1 2">
    <name type="scientific">Ascosphaera apis ARSEF 7405</name>
    <dbReference type="NCBI Taxonomy" id="392613"/>
    <lineage>
        <taxon>Eukaryota</taxon>
        <taxon>Fungi</taxon>
        <taxon>Dikarya</taxon>
        <taxon>Ascomycota</taxon>
        <taxon>Pezizomycotina</taxon>
        <taxon>Eurotiomycetes</taxon>
        <taxon>Eurotiomycetidae</taxon>
        <taxon>Onygenales</taxon>
        <taxon>Ascosphaeraceae</taxon>
        <taxon>Ascosphaera</taxon>
    </lineage>
</organism>
<dbReference type="InterPro" id="IPR027706">
    <property type="entry name" value="PGP_Pase"/>
</dbReference>
<gene>
    <name evidence="1" type="ORF">AAP_02803</name>
</gene>
<keyword evidence="2" id="KW-1185">Reference proteome</keyword>
<comment type="caution">
    <text evidence="1">The sequence shown here is derived from an EMBL/GenBank/DDBJ whole genome shotgun (WGS) entry which is preliminary data.</text>
</comment>
<name>A0A167ZIW3_9EURO</name>
<accession>A0A167ZIW3</accession>
<dbReference type="SUPFAM" id="SSF56784">
    <property type="entry name" value="HAD-like"/>
    <property type="match status" value="1"/>
</dbReference>
<dbReference type="Gene3D" id="3.40.50.1000">
    <property type="entry name" value="HAD superfamily/HAD-like"/>
    <property type="match status" value="1"/>
</dbReference>
<dbReference type="InterPro" id="IPR036412">
    <property type="entry name" value="HAD-like_sf"/>
</dbReference>
<dbReference type="AlphaFoldDB" id="A0A167ZIW3"/>
<dbReference type="Pfam" id="PF09419">
    <property type="entry name" value="PGP_phosphatase"/>
    <property type="match status" value="1"/>
</dbReference>
<protein>
    <submittedName>
        <fullName evidence="1">HAD-superfamily phosphatase, subfamily IIIA</fullName>
    </submittedName>
</protein>
<sequence>MAPSFNPNLSAFGVTITTLFRNPAMLMPHLVIPTFLHLPEDIGSHLLPPSSNGAKQPDIRALVLDKDNTLTPPEELGFPAPYLEKLAALRKSPTSPFNMERNPHGVLIVSNTVGSSPKYEAEAREIERLLSDLNIPIFRSFAPREGENENGKHAASQSNKKPLNHAAIVSYLKSKKAIESPSQIAVVGDRLATDVLMASLMGAWSVCVRDGVTMSCEGRQGMDYRGIFAKAEGLLERTLKSRGYGPVYPKN</sequence>
<dbReference type="InterPro" id="IPR023214">
    <property type="entry name" value="HAD_sf"/>
</dbReference>
<dbReference type="OrthoDB" id="198652at2759"/>
<reference evidence="1 2" key="1">
    <citation type="journal article" date="2016" name="Genome Biol. Evol.">
        <title>Divergent and convergent evolution of fungal pathogenicity.</title>
        <authorList>
            <person name="Shang Y."/>
            <person name="Xiao G."/>
            <person name="Zheng P."/>
            <person name="Cen K."/>
            <person name="Zhan S."/>
            <person name="Wang C."/>
        </authorList>
    </citation>
    <scope>NUCLEOTIDE SEQUENCE [LARGE SCALE GENOMIC DNA]</scope>
    <source>
        <strain evidence="1 2">ARSEF 7405</strain>
    </source>
</reference>
<evidence type="ECO:0000313" key="1">
    <source>
        <dbReference type="EMBL" id="KZZ92722.1"/>
    </source>
</evidence>
<dbReference type="GO" id="GO:0008962">
    <property type="term" value="F:phosphatidylglycerophosphatase activity"/>
    <property type="evidence" value="ECO:0007669"/>
    <property type="project" value="InterPro"/>
</dbReference>
<dbReference type="EMBL" id="AZGZ01000010">
    <property type="protein sequence ID" value="KZZ92722.1"/>
    <property type="molecule type" value="Genomic_DNA"/>
</dbReference>
<dbReference type="VEuPathDB" id="FungiDB:AAP_02803"/>